<proteinExistence type="predicted"/>
<sequence length="101" mass="11805">MRPLTIPALTFTSFTNSKLVSCTFLYVYILKTHSKKSNHRSCRGDRRVNTYTMKTKKERENKLVNIFLVMLLNSLLDSLFFDLPFPHTSRYVSTTTMMTQS</sequence>
<keyword evidence="1" id="KW-1133">Transmembrane helix</keyword>
<name>A0A484MFU0_9ASTE</name>
<evidence type="ECO:0000313" key="3">
    <source>
        <dbReference type="Proteomes" id="UP000595140"/>
    </source>
</evidence>
<keyword evidence="1" id="KW-0472">Membrane</keyword>
<evidence type="ECO:0000256" key="1">
    <source>
        <dbReference type="SAM" id="Phobius"/>
    </source>
</evidence>
<protein>
    <submittedName>
        <fullName evidence="2">Uncharacterized protein</fullName>
    </submittedName>
</protein>
<organism evidence="2 3">
    <name type="scientific">Cuscuta campestris</name>
    <dbReference type="NCBI Taxonomy" id="132261"/>
    <lineage>
        <taxon>Eukaryota</taxon>
        <taxon>Viridiplantae</taxon>
        <taxon>Streptophyta</taxon>
        <taxon>Embryophyta</taxon>
        <taxon>Tracheophyta</taxon>
        <taxon>Spermatophyta</taxon>
        <taxon>Magnoliopsida</taxon>
        <taxon>eudicotyledons</taxon>
        <taxon>Gunneridae</taxon>
        <taxon>Pentapetalae</taxon>
        <taxon>asterids</taxon>
        <taxon>lamiids</taxon>
        <taxon>Solanales</taxon>
        <taxon>Convolvulaceae</taxon>
        <taxon>Cuscuteae</taxon>
        <taxon>Cuscuta</taxon>
        <taxon>Cuscuta subgen. Grammica</taxon>
        <taxon>Cuscuta sect. Cleistogrammica</taxon>
    </lineage>
</organism>
<evidence type="ECO:0000313" key="2">
    <source>
        <dbReference type="EMBL" id="VFQ87645.1"/>
    </source>
</evidence>
<accession>A0A484MFU0</accession>
<dbReference type="Proteomes" id="UP000595140">
    <property type="component" value="Unassembled WGS sequence"/>
</dbReference>
<dbReference type="EMBL" id="OOIL02003369">
    <property type="protein sequence ID" value="VFQ87645.1"/>
    <property type="molecule type" value="Genomic_DNA"/>
</dbReference>
<feature type="transmembrane region" description="Helical" evidence="1">
    <location>
        <begin position="63"/>
        <end position="81"/>
    </location>
</feature>
<reference evidence="2 3" key="1">
    <citation type="submission" date="2018-04" db="EMBL/GenBank/DDBJ databases">
        <authorList>
            <person name="Vogel A."/>
        </authorList>
    </citation>
    <scope>NUCLEOTIDE SEQUENCE [LARGE SCALE GENOMIC DNA]</scope>
</reference>
<keyword evidence="3" id="KW-1185">Reference proteome</keyword>
<gene>
    <name evidence="2" type="ORF">CCAM_LOCUS29421</name>
</gene>
<dbReference type="AlphaFoldDB" id="A0A484MFU0"/>
<keyword evidence="1" id="KW-0812">Transmembrane</keyword>
<feature type="transmembrane region" description="Helical" evidence="1">
    <location>
        <begin position="6"/>
        <end position="30"/>
    </location>
</feature>